<name>A0A2X0QW91_9PROT</name>
<dbReference type="AlphaFoldDB" id="A0A2X0QW91"/>
<evidence type="ECO:0000313" key="2">
    <source>
        <dbReference type="EMBL" id="SPS06503.1"/>
    </source>
</evidence>
<gene>
    <name evidence="2" type="ORF">NITFAB_2096</name>
</gene>
<reference evidence="2" key="1">
    <citation type="submission" date="2018-05" db="EMBL/GenBank/DDBJ databases">
        <authorList>
            <person name="Lanie J.A."/>
            <person name="Ng W.-L."/>
            <person name="Kazmierczak K.M."/>
            <person name="Andrzejewski T.M."/>
            <person name="Davidsen T.M."/>
            <person name="Wayne K.J."/>
            <person name="Tettelin H."/>
            <person name="Glass J.I."/>
            <person name="Rusch D."/>
            <person name="Podicherti R."/>
            <person name="Tsui H.-C.T."/>
            <person name="Winkler M.E."/>
        </authorList>
    </citation>
    <scope>NUCLEOTIDE SEQUENCE</scope>
    <source>
        <strain evidence="2">KNB</strain>
    </source>
</reference>
<sequence>MALKNQKQVEAFADNITACADDIHGRLIEAIKDKKIDQMTAQQVFQNEASLRQHANTLYIDAANFVVDGLGESHTSLIDLIGSARESIRTMEKMAGTIGLIANLILLAAAACTAKPGPILSAMKAVQSDILALNNSREPLSDGIDDLAGDSSANHTAIIRT</sequence>
<keyword evidence="1" id="KW-0812">Transmembrane</keyword>
<protein>
    <submittedName>
        <fullName evidence="2">Uncharacterized protein</fullName>
    </submittedName>
</protein>
<dbReference type="EMBL" id="LS423452">
    <property type="protein sequence ID" value="SPS06503.1"/>
    <property type="molecule type" value="Genomic_DNA"/>
</dbReference>
<proteinExistence type="predicted"/>
<feature type="transmembrane region" description="Helical" evidence="1">
    <location>
        <begin position="94"/>
        <end position="111"/>
    </location>
</feature>
<organism evidence="2">
    <name type="scientific">Candidatus Nitrotoga fabula</name>
    <dbReference type="NCBI Taxonomy" id="2182327"/>
    <lineage>
        <taxon>Bacteria</taxon>
        <taxon>Pseudomonadati</taxon>
        <taxon>Pseudomonadota</taxon>
        <taxon>Betaproteobacteria</taxon>
        <taxon>Nitrosomonadales</taxon>
        <taxon>Gallionellaceae</taxon>
        <taxon>Candidatus Nitrotoga</taxon>
    </lineage>
</organism>
<evidence type="ECO:0000256" key="1">
    <source>
        <dbReference type="SAM" id="Phobius"/>
    </source>
</evidence>
<accession>A0A2X0QW91</accession>
<keyword evidence="1" id="KW-0472">Membrane</keyword>
<keyword evidence="1" id="KW-1133">Transmembrane helix</keyword>